<keyword evidence="1" id="KW-0732">Signal</keyword>
<dbReference type="Proteomes" id="UP000613030">
    <property type="component" value="Unassembled WGS sequence"/>
</dbReference>
<accession>A0ABS1KPQ3</accession>
<proteinExistence type="predicted"/>
<feature type="chain" id="PRO_5046782037" description="Lipocalin-like domain-containing protein" evidence="1">
    <location>
        <begin position="20"/>
        <end position="142"/>
    </location>
</feature>
<evidence type="ECO:0000256" key="1">
    <source>
        <dbReference type="SAM" id="SignalP"/>
    </source>
</evidence>
<evidence type="ECO:0000313" key="3">
    <source>
        <dbReference type="Proteomes" id="UP000613030"/>
    </source>
</evidence>
<protein>
    <recommendedName>
        <fullName evidence="4">Lipocalin-like domain-containing protein</fullName>
    </recommendedName>
</protein>
<organism evidence="2 3">
    <name type="scientific">Chryseolinea lacunae</name>
    <dbReference type="NCBI Taxonomy" id="2801331"/>
    <lineage>
        <taxon>Bacteria</taxon>
        <taxon>Pseudomonadati</taxon>
        <taxon>Bacteroidota</taxon>
        <taxon>Cytophagia</taxon>
        <taxon>Cytophagales</taxon>
        <taxon>Fulvivirgaceae</taxon>
        <taxon>Chryseolinea</taxon>
    </lineage>
</organism>
<evidence type="ECO:0000313" key="2">
    <source>
        <dbReference type="EMBL" id="MBL0741449.1"/>
    </source>
</evidence>
<feature type="signal peptide" evidence="1">
    <location>
        <begin position="1"/>
        <end position="19"/>
    </location>
</feature>
<dbReference type="EMBL" id="JAERRB010000003">
    <property type="protein sequence ID" value="MBL0741449.1"/>
    <property type="molecule type" value="Genomic_DNA"/>
</dbReference>
<dbReference type="RefSeq" id="WP_202008829.1">
    <property type="nucleotide sequence ID" value="NZ_JAERRB010000003.1"/>
</dbReference>
<keyword evidence="3" id="KW-1185">Reference proteome</keyword>
<comment type="caution">
    <text evidence="2">The sequence shown here is derived from an EMBL/GenBank/DDBJ whole genome shotgun (WGS) entry which is preliminary data.</text>
</comment>
<reference evidence="2 3" key="1">
    <citation type="submission" date="2021-01" db="EMBL/GenBank/DDBJ databases">
        <title>Chryseolinea sp. Jin1 Genome sequencing and assembly.</title>
        <authorList>
            <person name="Kim I."/>
        </authorList>
    </citation>
    <scope>NUCLEOTIDE SEQUENCE [LARGE SCALE GENOMIC DNA]</scope>
    <source>
        <strain evidence="2 3">Jin1</strain>
    </source>
</reference>
<evidence type="ECO:0008006" key="4">
    <source>
        <dbReference type="Google" id="ProtNLM"/>
    </source>
</evidence>
<name>A0ABS1KPQ3_9BACT</name>
<gene>
    <name evidence="2" type="ORF">JI741_09470</name>
</gene>
<sequence>MPKLVTLLLLTIAVCSLKAQTLTRDSVLGSWICRQVTSHELDPSIPNSPAMMDMAEKTFLNSTFTFDSQRFLFHTANKNAPMAMAEMMKAFNNQKWSLDKKENLIHIGDPRENIARFLVKRKGRLLFVIIDETPLLLMFEKI</sequence>